<dbReference type="EMBL" id="WOWK01000081">
    <property type="protein sequence ID" value="KAF0320623.1"/>
    <property type="molecule type" value="Genomic_DNA"/>
</dbReference>
<feature type="domain" description="BTB" evidence="2">
    <location>
        <begin position="24"/>
        <end position="95"/>
    </location>
</feature>
<feature type="domain" description="BTB" evidence="2">
    <location>
        <begin position="382"/>
        <end position="461"/>
    </location>
</feature>
<dbReference type="PROSITE" id="PS50097">
    <property type="entry name" value="BTB"/>
    <property type="match status" value="3"/>
</dbReference>
<dbReference type="PANTHER" id="PTHR24410">
    <property type="entry name" value="HL07962P-RELATED"/>
    <property type="match status" value="1"/>
</dbReference>
<dbReference type="Pfam" id="PF00651">
    <property type="entry name" value="BTB"/>
    <property type="match status" value="2"/>
</dbReference>
<evidence type="ECO:0000313" key="4">
    <source>
        <dbReference type="Proteomes" id="UP000434172"/>
    </source>
</evidence>
<evidence type="ECO:0000259" key="2">
    <source>
        <dbReference type="PROSITE" id="PS50097"/>
    </source>
</evidence>
<protein>
    <submittedName>
        <fullName evidence="3">BTB/POZ domain-containing protein</fullName>
    </submittedName>
</protein>
<proteinExistence type="predicted"/>
<feature type="region of interest" description="Disordered" evidence="1">
    <location>
        <begin position="348"/>
        <end position="370"/>
    </location>
</feature>
<sequence>MEVDNDASMVSDDTNAINNIAPDGDVIMVVGPKKKGFRLHSQILKAASKVFNAMLSPKFAEGQQLVNNSSQNDPVRINLPEDNAYSIGILFKLIYYRHDVFSGADGVTFLNIARAADKYDLIRAVKYPITEAMDDILFTDDERGEEESMWKLAIASSIFNYDCSFKKATQALVLLSSDGYIRLANLWYQDQIFALRLCGLLEDQRAELRRLAMRKLMVVCGRYNDEDNDQTQRTSGSTILRFDIKRNEPEDFADSDLQGILDAIEYSDCFNQFRKKAKRKDDRSTKWIGDIVEKAGLYLSDLVLALATAFNFTLTTPSSLDYSRSSISTPSLLLRNFWHRHSNESLARQTKMEVDDDASMTQNNASTASDNASKITDVAADGDIIMIVGPDKRKFRVHSVMLKSASKVFKAMLGPNFAEGRRLRNNGHHGDITKIELPEDNDGGMSAIFHLLHHRVEKLPDPMPAAVFYQLGIAADKYDLVSTLKYTITGAIYRAINDGRELKDMRMLDVWYLAITAACFDDAANFATLTHALVWYCDTHFVHLAEEAATDDSFAYRLCGLLEMKRSTIRSEMLHKILAVCSCKDEGRILTTIRWGYSDDDEYDMAKCMSRGSLHTMWKYIKNAEPNLEFMNDFDPDSPKWWSWIEGIRKDGKMLLKDTRKPQAENVTYRRMDSPLSKNMTIDKPNMVTTTTTTTASEKFFEVRSPASFAARMWSRTAHSGVPVVPDGDVILVVGLGDETAELRVDSLILKRASRVFGAMLGPRFKEGQRLLDRNGGASSEPVKINLPDEDPEIMELILNILHHQNSRVCQMAAADSILEVAVVADKYDLVDALKYASQTMLHYHEPSIEHLTVGDLWRLGLAAGLLNEGKAFEKVTRMLVWNHTVPYIQLVDAEDVVDIEFALRMCYLLEKERQDLKTSLLQHLLPIISTGNQLRLVEIKVDSAEHFDAWPELMKLFGASLNEMTRFAEGLVLADRSRRAAGPNSDFMRHFRSRGGIRLEDARKGRD</sequence>
<dbReference type="InterPro" id="IPR051481">
    <property type="entry name" value="BTB-POZ/Galectin-3-binding"/>
</dbReference>
<dbReference type="OrthoDB" id="5275938at2759"/>
<feature type="domain" description="BTB" evidence="2">
    <location>
        <begin position="728"/>
        <end position="811"/>
    </location>
</feature>
<reference evidence="3 4" key="1">
    <citation type="submission" date="2019-12" db="EMBL/GenBank/DDBJ databases">
        <title>A genome sequence resource for the geographically widespread anthracnose pathogen Colletotrichum asianum.</title>
        <authorList>
            <person name="Meng Y."/>
        </authorList>
    </citation>
    <scope>NUCLEOTIDE SEQUENCE [LARGE SCALE GENOMIC DNA]</scope>
    <source>
        <strain evidence="3 4">ICMP 18580</strain>
    </source>
</reference>
<accession>A0A8H3W3Q2</accession>
<dbReference type="Gene3D" id="3.30.710.10">
    <property type="entry name" value="Potassium Channel Kv1.1, Chain A"/>
    <property type="match status" value="3"/>
</dbReference>
<evidence type="ECO:0000313" key="3">
    <source>
        <dbReference type="EMBL" id="KAF0320623.1"/>
    </source>
</evidence>
<organism evidence="3 4">
    <name type="scientific">Colletotrichum asianum</name>
    <dbReference type="NCBI Taxonomy" id="702518"/>
    <lineage>
        <taxon>Eukaryota</taxon>
        <taxon>Fungi</taxon>
        <taxon>Dikarya</taxon>
        <taxon>Ascomycota</taxon>
        <taxon>Pezizomycotina</taxon>
        <taxon>Sordariomycetes</taxon>
        <taxon>Hypocreomycetidae</taxon>
        <taxon>Glomerellales</taxon>
        <taxon>Glomerellaceae</taxon>
        <taxon>Colletotrichum</taxon>
        <taxon>Colletotrichum gloeosporioides species complex</taxon>
    </lineage>
</organism>
<dbReference type="PANTHER" id="PTHR24410:SF23">
    <property type="entry name" value="BTB DOMAIN-CONTAINING PROTEIN-RELATED"/>
    <property type="match status" value="1"/>
</dbReference>
<dbReference type="InterPro" id="IPR000210">
    <property type="entry name" value="BTB/POZ_dom"/>
</dbReference>
<dbReference type="SUPFAM" id="SSF54695">
    <property type="entry name" value="POZ domain"/>
    <property type="match status" value="2"/>
</dbReference>
<keyword evidence="4" id="KW-1185">Reference proteome</keyword>
<feature type="compositionally biased region" description="Polar residues" evidence="1">
    <location>
        <begin position="359"/>
        <end position="370"/>
    </location>
</feature>
<name>A0A8H3W3Q2_9PEZI</name>
<dbReference type="AlphaFoldDB" id="A0A8H3W3Q2"/>
<evidence type="ECO:0000256" key="1">
    <source>
        <dbReference type="SAM" id="MobiDB-lite"/>
    </source>
</evidence>
<dbReference type="InterPro" id="IPR011333">
    <property type="entry name" value="SKP1/BTB/POZ_sf"/>
</dbReference>
<dbReference type="SMART" id="SM00225">
    <property type="entry name" value="BTB"/>
    <property type="match status" value="3"/>
</dbReference>
<comment type="caution">
    <text evidence="3">The sequence shown here is derived from an EMBL/GenBank/DDBJ whole genome shotgun (WGS) entry which is preliminary data.</text>
</comment>
<dbReference type="CDD" id="cd18186">
    <property type="entry name" value="BTB_POZ_ZBTB_KLHL-like"/>
    <property type="match status" value="3"/>
</dbReference>
<dbReference type="Proteomes" id="UP000434172">
    <property type="component" value="Unassembled WGS sequence"/>
</dbReference>
<gene>
    <name evidence="3" type="ORF">GQ607_012204</name>
</gene>